<evidence type="ECO:0000256" key="5">
    <source>
        <dbReference type="ARBA" id="ARBA00023136"/>
    </source>
</evidence>
<evidence type="ECO:0000313" key="9">
    <source>
        <dbReference type="Proteomes" id="UP000267521"/>
    </source>
</evidence>
<feature type="transmembrane region" description="Helical" evidence="6">
    <location>
        <begin position="377"/>
        <end position="400"/>
    </location>
</feature>
<accession>A0A3M6QBU1</accession>
<dbReference type="Pfam" id="PF02687">
    <property type="entry name" value="FtsX"/>
    <property type="match status" value="2"/>
</dbReference>
<evidence type="ECO:0000313" key="8">
    <source>
        <dbReference type="EMBL" id="RMX00613.1"/>
    </source>
</evidence>
<dbReference type="RefSeq" id="WP_122237294.1">
    <property type="nucleotide sequence ID" value="NZ_RDQM01000002.1"/>
</dbReference>
<proteinExistence type="predicted"/>
<feature type="transmembrane region" description="Helical" evidence="6">
    <location>
        <begin position="446"/>
        <end position="472"/>
    </location>
</feature>
<evidence type="ECO:0000256" key="3">
    <source>
        <dbReference type="ARBA" id="ARBA00022692"/>
    </source>
</evidence>
<dbReference type="InterPro" id="IPR038766">
    <property type="entry name" value="Membrane_comp_ABC_pdt"/>
</dbReference>
<feature type="transmembrane region" description="Helical" evidence="6">
    <location>
        <begin position="286"/>
        <end position="306"/>
    </location>
</feature>
<keyword evidence="3 6" id="KW-0812">Transmembrane</keyword>
<keyword evidence="4 6" id="KW-1133">Transmembrane helix</keyword>
<feature type="domain" description="ABC3 transporter permease C-terminal" evidence="7">
    <location>
        <begin position="289"/>
        <end position="407"/>
    </location>
</feature>
<feature type="domain" description="ABC3 transporter permease C-terminal" evidence="7">
    <location>
        <begin position="746"/>
        <end position="857"/>
    </location>
</feature>
<evidence type="ECO:0000256" key="1">
    <source>
        <dbReference type="ARBA" id="ARBA00004651"/>
    </source>
</evidence>
<evidence type="ECO:0000256" key="4">
    <source>
        <dbReference type="ARBA" id="ARBA00022989"/>
    </source>
</evidence>
<name>A0A3M6QBU1_9BURK</name>
<feature type="transmembrane region" description="Helical" evidence="6">
    <location>
        <begin position="745"/>
        <end position="764"/>
    </location>
</feature>
<dbReference type="Proteomes" id="UP000267521">
    <property type="component" value="Unassembled WGS sequence"/>
</dbReference>
<feature type="transmembrane region" description="Helical" evidence="6">
    <location>
        <begin position="421"/>
        <end position="440"/>
    </location>
</feature>
<dbReference type="GO" id="GO:0005886">
    <property type="term" value="C:plasma membrane"/>
    <property type="evidence" value="ECO:0007669"/>
    <property type="project" value="UniProtKB-SubCell"/>
</dbReference>
<gene>
    <name evidence="8" type="ORF">EBQ26_01585</name>
</gene>
<dbReference type="EMBL" id="RDQM01000002">
    <property type="protein sequence ID" value="RMX00613.1"/>
    <property type="molecule type" value="Genomic_DNA"/>
</dbReference>
<feature type="transmembrane region" description="Helical" evidence="6">
    <location>
        <begin position="33"/>
        <end position="54"/>
    </location>
</feature>
<dbReference type="AlphaFoldDB" id="A0A3M6QBU1"/>
<keyword evidence="5 6" id="KW-0472">Membrane</keyword>
<keyword evidence="2" id="KW-1003">Cell membrane</keyword>
<organism evidence="8 9">
    <name type="scientific">Allofranklinella schreckenbergeri</name>
    <dbReference type="NCBI Taxonomy" id="1076744"/>
    <lineage>
        <taxon>Bacteria</taxon>
        <taxon>Pseudomonadati</taxon>
        <taxon>Pseudomonadota</taxon>
        <taxon>Betaproteobacteria</taxon>
        <taxon>Burkholderiales</taxon>
        <taxon>Comamonadaceae</taxon>
        <taxon>Allofranklinella</taxon>
    </lineage>
</organism>
<evidence type="ECO:0000256" key="2">
    <source>
        <dbReference type="ARBA" id="ARBA00022475"/>
    </source>
</evidence>
<dbReference type="PANTHER" id="PTHR30287">
    <property type="entry name" value="MEMBRANE COMPONENT OF PREDICTED ABC SUPERFAMILY METABOLITE UPTAKE TRANSPORTER"/>
    <property type="match status" value="1"/>
</dbReference>
<reference evidence="8 9" key="1">
    <citation type="submission" date="2018-10" db="EMBL/GenBank/DDBJ databases">
        <title>Comamonadaceae CDC group NO-1 genome sequencing and assembly.</title>
        <authorList>
            <person name="Bernier A.-M."/>
            <person name="Bernard K."/>
        </authorList>
    </citation>
    <scope>NUCLEOTIDE SEQUENCE [LARGE SCALE GENOMIC DNA]</scope>
    <source>
        <strain evidence="8 9">NML970147</strain>
    </source>
</reference>
<dbReference type="InterPro" id="IPR003838">
    <property type="entry name" value="ABC3_permease_C"/>
</dbReference>
<evidence type="ECO:0000259" key="7">
    <source>
        <dbReference type="Pfam" id="PF02687"/>
    </source>
</evidence>
<evidence type="ECO:0000256" key="6">
    <source>
        <dbReference type="SAM" id="Phobius"/>
    </source>
</evidence>
<comment type="caution">
    <text evidence="8">The sequence shown here is derived from an EMBL/GenBank/DDBJ whole genome shotgun (WGS) entry which is preliminary data.</text>
</comment>
<sequence>MRAAPSCPAPSTLPQALLLGLRTLRRDLRAGELTVLLLAVLLAVAALTAVAFFADRLQGGLQRDARQLLAGDVVVASDHGIATDLRQQAHEAGLQTAVTVVFPTMARATEAQGGASRLVSLKAVEPAYPLRGQIETTPHWGEQLSAAQLAAAGQPSRGGPGRGEVWVDAALLVSLGLQPGHTLLLGESAFTITRVITQEGDRGAGFLTFAPRVMVAMDALPATRLVQPASRLNWRLLAAGEDAAVQRFTQHVQQHVHTSGERGLRLLTLEGSSPQMQRTIERAESFLRLVALLTALLCAVGVALAARSFAQRHLDGAALWRVLGLSQRAIIGAYVVEFALAGLAASLAGAALGYGAHALFAHLLADVLQVQLPAARWWPLALGLGMGVALLGAFGLAPVLQLAQVPPLRVMRREVGRLKPASRGVVLAGLAGFAALLLLISGNLRLGGIAVGGFAAAVLAFALLAAAAIALLRRLVHEARAPRWLLLATRQLAARPALAIVQTSSLALGLLALVLLALLRTDLIDSWRQAAPPQANNRFIINILPEQAQPFRQALEGAGLHGYQWYPMARGRLTHIAGQPVNASRYADEDTRRQAEREFNLSYTTELPKDNHIAAGQWRAGEAGALSIEQGIAKRLGIQLGDVLRFDIGGLPHEAQVTSIRKVDWGSMNANFFVLYPVADMPDWPVTYLSAYHWPDAASSAGEAGSANFDNALVRQFPNITLIDLSSTLLQIQRVLGQVSRAVELLFGFALAAGVVVLFAATAATREERAREYAIMRALGASGRLLAQVQRAELAGVGLLAGLLASAAAIAIAWALARHVFDFAWQFPLWAPIASATAGAALAWLAGWWSLRGVLQRPVGVSLRGVAS</sequence>
<comment type="subcellular location">
    <subcellularLocation>
        <location evidence="1">Cell membrane</location>
        <topology evidence="1">Multi-pass membrane protein</topology>
    </subcellularLocation>
</comment>
<feature type="transmembrane region" description="Helical" evidence="6">
    <location>
        <begin position="794"/>
        <end position="817"/>
    </location>
</feature>
<dbReference type="PANTHER" id="PTHR30287:SF1">
    <property type="entry name" value="INNER MEMBRANE PROTEIN"/>
    <property type="match status" value="1"/>
</dbReference>
<feature type="transmembrane region" description="Helical" evidence="6">
    <location>
        <begin position="493"/>
        <end position="519"/>
    </location>
</feature>
<feature type="transmembrane region" description="Helical" evidence="6">
    <location>
        <begin position="829"/>
        <end position="849"/>
    </location>
</feature>
<protein>
    <submittedName>
        <fullName evidence="8">FtsX-like permease family protein</fullName>
    </submittedName>
</protein>